<dbReference type="Gene3D" id="3.30.40.10">
    <property type="entry name" value="Zinc/RING finger domain, C3HC4 (zinc finger)"/>
    <property type="match status" value="1"/>
</dbReference>
<reference evidence="8 9" key="1">
    <citation type="submission" date="2024-03" db="EMBL/GenBank/DDBJ databases">
        <title>Complete genome sequence of the green alga Chloropicon roscoffensis RCC1871.</title>
        <authorList>
            <person name="Lemieux C."/>
            <person name="Pombert J.-F."/>
            <person name="Otis C."/>
            <person name="Turmel M."/>
        </authorList>
    </citation>
    <scope>NUCLEOTIDE SEQUENCE [LARGE SCALE GENOMIC DNA]</scope>
    <source>
        <strain evidence="8 9">RCC1871</strain>
    </source>
</reference>
<feature type="coiled-coil region" evidence="5">
    <location>
        <begin position="142"/>
        <end position="176"/>
    </location>
</feature>
<gene>
    <name evidence="8" type="ORF">HKI87_03g26490</name>
</gene>
<evidence type="ECO:0000256" key="1">
    <source>
        <dbReference type="ARBA" id="ARBA00022723"/>
    </source>
</evidence>
<feature type="region of interest" description="Disordered" evidence="6">
    <location>
        <begin position="186"/>
        <end position="280"/>
    </location>
</feature>
<evidence type="ECO:0000259" key="7">
    <source>
        <dbReference type="PROSITE" id="PS50089"/>
    </source>
</evidence>
<proteinExistence type="predicted"/>
<evidence type="ECO:0000256" key="6">
    <source>
        <dbReference type="SAM" id="MobiDB-lite"/>
    </source>
</evidence>
<keyword evidence="9" id="KW-1185">Reference proteome</keyword>
<keyword evidence="3" id="KW-0862">Zinc</keyword>
<evidence type="ECO:0000256" key="3">
    <source>
        <dbReference type="ARBA" id="ARBA00022833"/>
    </source>
</evidence>
<dbReference type="PANTHER" id="PTHR47384">
    <property type="entry name" value="E3 UBIQUITIN-PROTEIN LIGASE CCNB1IP1 HOMOLOG"/>
    <property type="match status" value="1"/>
</dbReference>
<dbReference type="InterPro" id="IPR013083">
    <property type="entry name" value="Znf_RING/FYVE/PHD"/>
</dbReference>
<dbReference type="InterPro" id="IPR017907">
    <property type="entry name" value="Znf_RING_CS"/>
</dbReference>
<dbReference type="PROSITE" id="PS00518">
    <property type="entry name" value="ZF_RING_1"/>
    <property type="match status" value="1"/>
</dbReference>
<evidence type="ECO:0000313" key="8">
    <source>
        <dbReference type="EMBL" id="WZN61115.1"/>
    </source>
</evidence>
<evidence type="ECO:0000313" key="9">
    <source>
        <dbReference type="Proteomes" id="UP001472866"/>
    </source>
</evidence>
<feature type="compositionally biased region" description="Polar residues" evidence="6">
    <location>
        <begin position="265"/>
        <end position="280"/>
    </location>
</feature>
<dbReference type="EMBL" id="CP151503">
    <property type="protein sequence ID" value="WZN61115.1"/>
    <property type="molecule type" value="Genomic_DNA"/>
</dbReference>
<protein>
    <submittedName>
        <fullName evidence="8">RING-type domain-containing protein</fullName>
    </submittedName>
</protein>
<evidence type="ECO:0000256" key="5">
    <source>
        <dbReference type="SAM" id="Coils"/>
    </source>
</evidence>
<dbReference type="AlphaFoldDB" id="A0AAX4P665"/>
<name>A0AAX4P665_9CHLO</name>
<accession>A0AAX4P665</accession>
<organism evidence="8 9">
    <name type="scientific">Chloropicon roscoffensis</name>
    <dbReference type="NCBI Taxonomy" id="1461544"/>
    <lineage>
        <taxon>Eukaryota</taxon>
        <taxon>Viridiplantae</taxon>
        <taxon>Chlorophyta</taxon>
        <taxon>Chloropicophyceae</taxon>
        <taxon>Chloropicales</taxon>
        <taxon>Chloropicaceae</taxon>
        <taxon>Chloropicon</taxon>
    </lineage>
</organism>
<dbReference type="InterPro" id="IPR001841">
    <property type="entry name" value="Znf_RING"/>
</dbReference>
<evidence type="ECO:0000256" key="4">
    <source>
        <dbReference type="PROSITE-ProRule" id="PRU00175"/>
    </source>
</evidence>
<dbReference type="PANTHER" id="PTHR47384:SF2">
    <property type="entry name" value="E3 UBIQUITIN-PROTEIN LIGASE CCNB1IP1 HOMOLOG"/>
    <property type="match status" value="1"/>
</dbReference>
<feature type="domain" description="RING-type" evidence="7">
    <location>
        <begin position="3"/>
        <end position="43"/>
    </location>
</feature>
<sequence length="340" mass="37771">MKCNKCCEPFGENDQMALSRCDHLFCLKCAREIVHTGEGCNVCGAALSKTSFKVAVHQRDLTDARYILCGQSPEFILQSCASAMHFFQEQSKIEVARAAQEEVAHFQEMVKSKLGEVHAAYKRYKGRCAEYAEEQAAMARDRSELQDKYAQKTAQSRRLQEICENLQNENERLRKVCGAPYFEGSRSQAVGHRTAPSTPRKRGSYQEPDKYPKTRAAYMASSGPQASEESHGRRMVPGPSARARGGVSHPRPALPPAGRAGPHSEASSHQTIPRATISTGFRASKRRIFEVTRNAGGDQWDRQWSAGPARSHGRANEVTKVDRLGDPFAINESPNFGFLH</sequence>
<dbReference type="GO" id="GO:0008270">
    <property type="term" value="F:zinc ion binding"/>
    <property type="evidence" value="ECO:0007669"/>
    <property type="project" value="UniProtKB-KW"/>
</dbReference>
<keyword evidence="2 4" id="KW-0863">Zinc-finger</keyword>
<feature type="region of interest" description="Disordered" evidence="6">
    <location>
        <begin position="299"/>
        <end position="318"/>
    </location>
</feature>
<dbReference type="Proteomes" id="UP001472866">
    <property type="component" value="Chromosome 03"/>
</dbReference>
<dbReference type="SUPFAM" id="SSF57850">
    <property type="entry name" value="RING/U-box"/>
    <property type="match status" value="1"/>
</dbReference>
<evidence type="ECO:0000256" key="2">
    <source>
        <dbReference type="ARBA" id="ARBA00022771"/>
    </source>
</evidence>
<keyword evidence="1" id="KW-0479">Metal-binding</keyword>
<keyword evidence="5" id="KW-0175">Coiled coil</keyword>
<dbReference type="InterPro" id="IPR055328">
    <property type="entry name" value="HEI10-like"/>
</dbReference>
<dbReference type="PROSITE" id="PS50089">
    <property type="entry name" value="ZF_RING_2"/>
    <property type="match status" value="1"/>
</dbReference>
<dbReference type="Pfam" id="PF14634">
    <property type="entry name" value="zf-RING_5"/>
    <property type="match status" value="1"/>
</dbReference>